<evidence type="ECO:0000313" key="9">
    <source>
        <dbReference type="EMBL" id="CAJ0929540.1"/>
    </source>
</evidence>
<evidence type="ECO:0000256" key="1">
    <source>
        <dbReference type="ARBA" id="ARBA00004613"/>
    </source>
</evidence>
<evidence type="ECO:0000256" key="5">
    <source>
        <dbReference type="ARBA" id="ARBA00022825"/>
    </source>
</evidence>
<accession>A0ABN9L344</accession>
<keyword evidence="3" id="KW-0645">Protease</keyword>
<dbReference type="Proteomes" id="UP001176940">
    <property type="component" value="Unassembled WGS sequence"/>
</dbReference>
<dbReference type="Pfam" id="PF00089">
    <property type="entry name" value="Trypsin"/>
    <property type="match status" value="1"/>
</dbReference>
<keyword evidence="7" id="KW-0732">Signal</keyword>
<feature type="signal peptide" evidence="7">
    <location>
        <begin position="1"/>
        <end position="15"/>
    </location>
</feature>
<dbReference type="SMART" id="SM00020">
    <property type="entry name" value="Tryp_SPc"/>
    <property type="match status" value="1"/>
</dbReference>
<dbReference type="InterPro" id="IPR018114">
    <property type="entry name" value="TRYPSIN_HIS"/>
</dbReference>
<keyword evidence="10" id="KW-1185">Reference proteome</keyword>
<sequence>MKLLLILCSSEQLEATPVPRTPPLAGVLYSLPLLWWIPDQQTRGWVSAAHCYKSSLQVRRGEHNTLSVKVPSSSSTLPKVIRHGSYSSYTLDNDIKLIKGWRLPPPSTPTSRLLVCPVAALLRHHMSDLRMGQHLSSGTSLSRRDHQQHDLCWILGRGQGFLPGDSGGPVVCNGQLQGMVSWGYGCAQRNYPGVYTKVCNYNSRIPSTVAAN</sequence>
<dbReference type="PANTHER" id="PTHR24264:SF15">
    <property type="entry name" value="RIKEN CDNA 2210010C04 GENE"/>
    <property type="match status" value="1"/>
</dbReference>
<dbReference type="InterPro" id="IPR001254">
    <property type="entry name" value="Trypsin_dom"/>
</dbReference>
<keyword evidence="6" id="KW-1015">Disulfide bond</keyword>
<keyword evidence="2" id="KW-0964">Secreted</keyword>
<keyword evidence="5" id="KW-0720">Serine protease</keyword>
<organism evidence="9 10">
    <name type="scientific">Ranitomeya imitator</name>
    <name type="common">mimic poison frog</name>
    <dbReference type="NCBI Taxonomy" id="111125"/>
    <lineage>
        <taxon>Eukaryota</taxon>
        <taxon>Metazoa</taxon>
        <taxon>Chordata</taxon>
        <taxon>Craniata</taxon>
        <taxon>Vertebrata</taxon>
        <taxon>Euteleostomi</taxon>
        <taxon>Amphibia</taxon>
        <taxon>Batrachia</taxon>
        <taxon>Anura</taxon>
        <taxon>Neobatrachia</taxon>
        <taxon>Hyloidea</taxon>
        <taxon>Dendrobatidae</taxon>
        <taxon>Dendrobatinae</taxon>
        <taxon>Ranitomeya</taxon>
    </lineage>
</organism>
<dbReference type="EMBL" id="CAUEEQ010005929">
    <property type="protein sequence ID" value="CAJ0929540.1"/>
    <property type="molecule type" value="Genomic_DNA"/>
</dbReference>
<evidence type="ECO:0000313" key="10">
    <source>
        <dbReference type="Proteomes" id="UP001176940"/>
    </source>
</evidence>
<dbReference type="PROSITE" id="PS00134">
    <property type="entry name" value="TRYPSIN_HIS"/>
    <property type="match status" value="1"/>
</dbReference>
<dbReference type="PROSITE" id="PS50240">
    <property type="entry name" value="TRYPSIN_DOM"/>
    <property type="match status" value="1"/>
</dbReference>
<protein>
    <recommendedName>
        <fullName evidence="8">Peptidase S1 domain-containing protein</fullName>
    </recommendedName>
</protein>
<evidence type="ECO:0000256" key="3">
    <source>
        <dbReference type="ARBA" id="ARBA00022670"/>
    </source>
</evidence>
<proteinExistence type="predicted"/>
<name>A0ABN9L344_9NEOB</name>
<dbReference type="InterPro" id="IPR043504">
    <property type="entry name" value="Peptidase_S1_PA_chymotrypsin"/>
</dbReference>
<evidence type="ECO:0000256" key="6">
    <source>
        <dbReference type="ARBA" id="ARBA00023157"/>
    </source>
</evidence>
<dbReference type="InterPro" id="IPR050127">
    <property type="entry name" value="Serine_Proteases_S1"/>
</dbReference>
<feature type="domain" description="Peptidase S1" evidence="8">
    <location>
        <begin position="25"/>
        <end position="210"/>
    </location>
</feature>
<keyword evidence="4" id="KW-0378">Hydrolase</keyword>
<reference evidence="9" key="1">
    <citation type="submission" date="2023-07" db="EMBL/GenBank/DDBJ databases">
        <authorList>
            <person name="Stuckert A."/>
        </authorList>
    </citation>
    <scope>NUCLEOTIDE SEQUENCE</scope>
</reference>
<dbReference type="SUPFAM" id="SSF50494">
    <property type="entry name" value="Trypsin-like serine proteases"/>
    <property type="match status" value="1"/>
</dbReference>
<feature type="chain" id="PRO_5045635230" description="Peptidase S1 domain-containing protein" evidence="7">
    <location>
        <begin position="16"/>
        <end position="212"/>
    </location>
</feature>
<evidence type="ECO:0000256" key="2">
    <source>
        <dbReference type="ARBA" id="ARBA00022525"/>
    </source>
</evidence>
<evidence type="ECO:0000256" key="4">
    <source>
        <dbReference type="ARBA" id="ARBA00022801"/>
    </source>
</evidence>
<dbReference type="InterPro" id="IPR009003">
    <property type="entry name" value="Peptidase_S1_PA"/>
</dbReference>
<gene>
    <name evidence="9" type="ORF">RIMI_LOCUS3849883</name>
</gene>
<dbReference type="Gene3D" id="2.40.10.10">
    <property type="entry name" value="Trypsin-like serine proteases"/>
    <property type="match status" value="2"/>
</dbReference>
<dbReference type="PANTHER" id="PTHR24264">
    <property type="entry name" value="TRYPSIN-RELATED"/>
    <property type="match status" value="1"/>
</dbReference>
<comment type="caution">
    <text evidence="9">The sequence shown here is derived from an EMBL/GenBank/DDBJ whole genome shotgun (WGS) entry which is preliminary data.</text>
</comment>
<comment type="subcellular location">
    <subcellularLocation>
        <location evidence="1">Secreted</location>
    </subcellularLocation>
</comment>
<evidence type="ECO:0000256" key="7">
    <source>
        <dbReference type="SAM" id="SignalP"/>
    </source>
</evidence>
<evidence type="ECO:0000259" key="8">
    <source>
        <dbReference type="PROSITE" id="PS50240"/>
    </source>
</evidence>